<dbReference type="InterPro" id="IPR006153">
    <property type="entry name" value="Cation/H_exchanger_TM"/>
</dbReference>
<keyword evidence="11" id="KW-1185">Reference proteome</keyword>
<dbReference type="AlphaFoldDB" id="A0A401GCA9"/>
<dbReference type="GeneID" id="38776698"/>
<feature type="transmembrane region" description="Helical" evidence="8">
    <location>
        <begin position="164"/>
        <end position="185"/>
    </location>
</feature>
<reference evidence="10 11" key="1">
    <citation type="journal article" date="2018" name="Sci. Rep.">
        <title>Genome sequence of the cauliflower mushroom Sparassis crispa (Hanabiratake) and its association with beneficial usage.</title>
        <authorList>
            <person name="Kiyama R."/>
            <person name="Furutani Y."/>
            <person name="Kawaguchi K."/>
            <person name="Nakanishi T."/>
        </authorList>
    </citation>
    <scope>NUCLEOTIDE SEQUENCE [LARGE SCALE GENOMIC DNA]</scope>
</reference>
<organism evidence="10 11">
    <name type="scientific">Sparassis crispa</name>
    <dbReference type="NCBI Taxonomy" id="139825"/>
    <lineage>
        <taxon>Eukaryota</taxon>
        <taxon>Fungi</taxon>
        <taxon>Dikarya</taxon>
        <taxon>Basidiomycota</taxon>
        <taxon>Agaricomycotina</taxon>
        <taxon>Agaricomycetes</taxon>
        <taxon>Polyporales</taxon>
        <taxon>Sparassidaceae</taxon>
        <taxon>Sparassis</taxon>
    </lineage>
</organism>
<dbReference type="EMBL" id="BFAD01000002">
    <property type="protein sequence ID" value="GBE79781.1"/>
    <property type="molecule type" value="Genomic_DNA"/>
</dbReference>
<evidence type="ECO:0000313" key="11">
    <source>
        <dbReference type="Proteomes" id="UP000287166"/>
    </source>
</evidence>
<feature type="transmembrane region" description="Helical" evidence="8">
    <location>
        <begin position="272"/>
        <end position="297"/>
    </location>
</feature>
<gene>
    <name evidence="10" type="ORF">SCP_0209820</name>
</gene>
<dbReference type="PANTHER" id="PTHR32468:SF0">
    <property type="entry name" value="K(+)_H(+) ANTIPORTER 1"/>
    <property type="match status" value="1"/>
</dbReference>
<keyword evidence="5" id="KW-0406">Ion transport</keyword>
<dbReference type="RefSeq" id="XP_027610694.1">
    <property type="nucleotide sequence ID" value="XM_027754893.1"/>
</dbReference>
<evidence type="ECO:0000256" key="7">
    <source>
        <dbReference type="SAM" id="MobiDB-lite"/>
    </source>
</evidence>
<dbReference type="Gene3D" id="1.20.1530.20">
    <property type="match status" value="1"/>
</dbReference>
<evidence type="ECO:0000256" key="8">
    <source>
        <dbReference type="SAM" id="Phobius"/>
    </source>
</evidence>
<evidence type="ECO:0000256" key="6">
    <source>
        <dbReference type="ARBA" id="ARBA00023136"/>
    </source>
</evidence>
<protein>
    <submittedName>
        <fullName evidence="10">K(+)/H(+) antiporter 1</fullName>
    </submittedName>
</protein>
<feature type="transmembrane region" description="Helical" evidence="8">
    <location>
        <begin position="64"/>
        <end position="83"/>
    </location>
</feature>
<dbReference type="InterPro" id="IPR050794">
    <property type="entry name" value="CPA2_transporter"/>
</dbReference>
<feature type="transmembrane region" description="Helical" evidence="8">
    <location>
        <begin position="414"/>
        <end position="434"/>
    </location>
</feature>
<sequence length="895" mass="96748">MWQLASRGLTRRAAPAQSGLFSGLNPSVYNATDPLPLWVIQIIVIIGMTQLLALVFSRIHQPKVIAEVIGGVLLGPSVMGRIPNFTNTIFPSASMPVLTLTSDIGLILFLFLVGLEIDVRVIKRNARASLSISIAGLVLPLGLGAALAVPIYNVFTDPKVNFGYFVLFVAVAVGITAFPVLCRILTELKLLDTTVGVVVLAAGVGNDVVGWILLALTVALVNAGSGLTALWVLLTAIGYILFLTIPVRLAFRWIARRTGSLETGQPTTLMMTLTLVIVFVSAFFTDIIGIHPIFGGFLSGLIIPHDNGFAIALVEKLEDLVTVLFLPIYFILSGLRTNLGLLNNGITWGYTILICVVSFFAKFLGSSIAAKLCGFNVREAGAVGALMSCKGLVELIALNVGLQAGILDTRTFSMFVLHALVLTFMTTPLVLFFYPAKYRVHADTVRRLSVGSTGASSEDGVKSLAATGDIFKTRFTVVLDRIEQLPAIMTLTQLLQYPSDSPSVEISKDSDAYQISAQPQTPSAALTPALPQHRLSVDALRLVELTDRTSTVLKSQAVETLMRKDPILRVFRTFGHLRRLAVSTTLSVVGWEDYPSHVAEHVRQTASQMVVIPWSSGPSSDEETPKSNAAGPSTRTASPVEGLFSTQGEQTLTAAHSQFIRQVFQETPSDVALFVDRGVQELDDGQEDYHVFLPFFGGPDDRLALSFVVQLCMNSTVSATIVRFRRTASNDLTPCSTTESDVKLKDELISANIPTLHYTTLRDTVYGIRHTQMRLESDTADDLLWAQYTSPSEPEIADALSRISFREEFHSKPLNAVLDSASAAVAQHDDHARLIVVVGRSRLMAVESHDAELRELCAARGASLGSEMPKTLGPVAAAFVAANTNSSLLVLQACR</sequence>
<dbReference type="OrthoDB" id="2687058at2759"/>
<dbReference type="GO" id="GO:0016020">
    <property type="term" value="C:membrane"/>
    <property type="evidence" value="ECO:0007669"/>
    <property type="project" value="UniProtKB-SubCell"/>
</dbReference>
<accession>A0A401GCA9</accession>
<dbReference type="Pfam" id="PF00999">
    <property type="entry name" value="Na_H_Exchanger"/>
    <property type="match status" value="1"/>
</dbReference>
<evidence type="ECO:0000313" key="10">
    <source>
        <dbReference type="EMBL" id="GBE79781.1"/>
    </source>
</evidence>
<feature type="compositionally biased region" description="Polar residues" evidence="7">
    <location>
        <begin position="626"/>
        <end position="637"/>
    </location>
</feature>
<feature type="transmembrane region" description="Helical" evidence="8">
    <location>
        <begin position="129"/>
        <end position="152"/>
    </location>
</feature>
<comment type="subcellular location">
    <subcellularLocation>
        <location evidence="1">Membrane</location>
        <topology evidence="1">Multi-pass membrane protein</topology>
    </subcellularLocation>
</comment>
<dbReference type="GO" id="GO:0015297">
    <property type="term" value="F:antiporter activity"/>
    <property type="evidence" value="ECO:0007669"/>
    <property type="project" value="InterPro"/>
</dbReference>
<dbReference type="GO" id="GO:1902600">
    <property type="term" value="P:proton transmembrane transport"/>
    <property type="evidence" value="ECO:0007669"/>
    <property type="project" value="InterPro"/>
</dbReference>
<keyword evidence="4 8" id="KW-1133">Transmembrane helix</keyword>
<keyword evidence="6 8" id="KW-0472">Membrane</keyword>
<dbReference type="PANTHER" id="PTHR32468">
    <property type="entry name" value="CATION/H + ANTIPORTER"/>
    <property type="match status" value="1"/>
</dbReference>
<feature type="region of interest" description="Disordered" evidence="7">
    <location>
        <begin position="613"/>
        <end position="637"/>
    </location>
</feature>
<proteinExistence type="predicted"/>
<feature type="transmembrane region" description="Helical" evidence="8">
    <location>
        <begin position="347"/>
        <end position="370"/>
    </location>
</feature>
<keyword evidence="3 8" id="KW-0812">Transmembrane</keyword>
<evidence type="ECO:0000256" key="1">
    <source>
        <dbReference type="ARBA" id="ARBA00004141"/>
    </source>
</evidence>
<dbReference type="InterPro" id="IPR038770">
    <property type="entry name" value="Na+/solute_symporter_sf"/>
</dbReference>
<evidence type="ECO:0000256" key="5">
    <source>
        <dbReference type="ARBA" id="ARBA00023065"/>
    </source>
</evidence>
<evidence type="ECO:0000256" key="4">
    <source>
        <dbReference type="ARBA" id="ARBA00022989"/>
    </source>
</evidence>
<feature type="domain" description="Cation/H+ exchanger transmembrane" evidence="9">
    <location>
        <begin position="52"/>
        <end position="430"/>
    </location>
</feature>
<evidence type="ECO:0000256" key="3">
    <source>
        <dbReference type="ARBA" id="ARBA00022692"/>
    </source>
</evidence>
<dbReference type="FunCoup" id="A0A401GCA9">
    <property type="interactions" value="17"/>
</dbReference>
<dbReference type="STRING" id="139825.A0A401GCA9"/>
<feature type="transmembrane region" description="Helical" evidence="8">
    <location>
        <begin position="317"/>
        <end position="335"/>
    </location>
</feature>
<keyword evidence="2" id="KW-0813">Transport</keyword>
<feature type="transmembrane region" description="Helical" evidence="8">
    <location>
        <begin position="197"/>
        <end position="223"/>
    </location>
</feature>
<dbReference type="InParanoid" id="A0A401GCA9"/>
<comment type="caution">
    <text evidence="10">The sequence shown here is derived from an EMBL/GenBank/DDBJ whole genome shotgun (WGS) entry which is preliminary data.</text>
</comment>
<name>A0A401GCA9_9APHY</name>
<feature type="transmembrane region" description="Helical" evidence="8">
    <location>
        <begin position="229"/>
        <end position="251"/>
    </location>
</feature>
<feature type="transmembrane region" description="Helical" evidence="8">
    <location>
        <begin position="95"/>
        <end position="117"/>
    </location>
</feature>
<evidence type="ECO:0000256" key="2">
    <source>
        <dbReference type="ARBA" id="ARBA00022448"/>
    </source>
</evidence>
<evidence type="ECO:0000259" key="9">
    <source>
        <dbReference type="Pfam" id="PF00999"/>
    </source>
</evidence>
<feature type="transmembrane region" description="Helical" evidence="8">
    <location>
        <begin position="382"/>
        <end position="402"/>
    </location>
</feature>
<dbReference type="Proteomes" id="UP000287166">
    <property type="component" value="Unassembled WGS sequence"/>
</dbReference>
<feature type="transmembrane region" description="Helical" evidence="8">
    <location>
        <begin position="35"/>
        <end position="57"/>
    </location>
</feature>